<protein>
    <submittedName>
        <fullName evidence="1">Uncharacterized protein</fullName>
    </submittedName>
</protein>
<sequence>MPKSATQQLLEVDKIKEGVVVLKNKALRGILMVSSLNFALKSEEEQKAIIYQFQSFLNS</sequence>
<feature type="non-terminal residue" evidence="1">
    <location>
        <position position="59"/>
    </location>
</feature>
<dbReference type="AlphaFoldDB" id="X1N5L2"/>
<name>X1N5L2_9ZZZZ</name>
<dbReference type="EMBL" id="BARV01009229">
    <property type="protein sequence ID" value="GAI13914.1"/>
    <property type="molecule type" value="Genomic_DNA"/>
</dbReference>
<accession>X1N5L2</accession>
<proteinExistence type="predicted"/>
<organism evidence="1">
    <name type="scientific">marine sediment metagenome</name>
    <dbReference type="NCBI Taxonomy" id="412755"/>
    <lineage>
        <taxon>unclassified sequences</taxon>
        <taxon>metagenomes</taxon>
        <taxon>ecological metagenomes</taxon>
    </lineage>
</organism>
<comment type="caution">
    <text evidence="1">The sequence shown here is derived from an EMBL/GenBank/DDBJ whole genome shotgun (WGS) entry which is preliminary data.</text>
</comment>
<reference evidence="1" key="1">
    <citation type="journal article" date="2014" name="Front. Microbiol.">
        <title>High frequency of phylogenetically diverse reductive dehalogenase-homologous genes in deep subseafloor sedimentary metagenomes.</title>
        <authorList>
            <person name="Kawai M."/>
            <person name="Futagami T."/>
            <person name="Toyoda A."/>
            <person name="Takaki Y."/>
            <person name="Nishi S."/>
            <person name="Hori S."/>
            <person name="Arai W."/>
            <person name="Tsubouchi T."/>
            <person name="Morono Y."/>
            <person name="Uchiyama I."/>
            <person name="Ito T."/>
            <person name="Fujiyama A."/>
            <person name="Inagaki F."/>
            <person name="Takami H."/>
        </authorList>
    </citation>
    <scope>NUCLEOTIDE SEQUENCE</scope>
    <source>
        <strain evidence="1">Expedition CK06-06</strain>
    </source>
</reference>
<gene>
    <name evidence="1" type="ORF">S06H3_18282</name>
</gene>
<evidence type="ECO:0000313" key="1">
    <source>
        <dbReference type="EMBL" id="GAI13914.1"/>
    </source>
</evidence>